<accession>A0ABN6TWE3</accession>
<dbReference type="EMBL" id="AP026978">
    <property type="protein sequence ID" value="BDT97198.1"/>
    <property type="molecule type" value="Genomic_DNA"/>
</dbReference>
<reference evidence="1 2" key="1">
    <citation type="submission" date="2022-11" db="EMBL/GenBank/DDBJ databases">
        <title>Genome Sequencing of Nocardia sp. ON39_IFM12276 and assembly.</title>
        <authorList>
            <person name="Shimojima M."/>
            <person name="Toyokawa M."/>
            <person name="Uesaka K."/>
        </authorList>
    </citation>
    <scope>NUCLEOTIDE SEQUENCE [LARGE SCALE GENOMIC DNA]</scope>
    <source>
        <strain evidence="1 2">IFM 12276</strain>
    </source>
</reference>
<name>A0ABN6TWE3_9NOCA</name>
<keyword evidence="2" id="KW-1185">Reference proteome</keyword>
<proteinExistence type="predicted"/>
<protein>
    <submittedName>
        <fullName evidence="1">Uncharacterized protein</fullName>
    </submittedName>
</protein>
<dbReference type="Proteomes" id="UP001317870">
    <property type="component" value="Chromosome"/>
</dbReference>
<gene>
    <name evidence="1" type="ORF">IFM12276_02270</name>
</gene>
<evidence type="ECO:0000313" key="1">
    <source>
        <dbReference type="EMBL" id="BDT97198.1"/>
    </source>
</evidence>
<evidence type="ECO:0000313" key="2">
    <source>
        <dbReference type="Proteomes" id="UP001317870"/>
    </source>
</evidence>
<sequence length="83" mass="8800">MVVDVPEDGVEQGAAAGRERSRACRFVITQPSPVIWGGSTVGTECVNSKSQLRAAQQGTSKALCACVVGLRLRSFQPPLVGQW</sequence>
<organism evidence="1 2">
    <name type="scientific">Nocardia sputorum</name>
    <dbReference type="NCBI Taxonomy" id="2984338"/>
    <lineage>
        <taxon>Bacteria</taxon>
        <taxon>Bacillati</taxon>
        <taxon>Actinomycetota</taxon>
        <taxon>Actinomycetes</taxon>
        <taxon>Mycobacteriales</taxon>
        <taxon>Nocardiaceae</taxon>
        <taxon>Nocardia</taxon>
    </lineage>
</organism>